<evidence type="ECO:0000256" key="2">
    <source>
        <dbReference type="ARBA" id="ARBA00023125"/>
    </source>
</evidence>
<dbReference type="SUPFAM" id="SSF54909">
    <property type="entry name" value="Dimeric alpha+beta barrel"/>
    <property type="match status" value="1"/>
</dbReference>
<dbReference type="EMBL" id="NJGV01000013">
    <property type="protein sequence ID" value="OWY33867.1"/>
    <property type="molecule type" value="Genomic_DNA"/>
</dbReference>
<dbReference type="PRINTS" id="PR00033">
    <property type="entry name" value="HTHASNC"/>
</dbReference>
<dbReference type="InterPro" id="IPR000485">
    <property type="entry name" value="AsnC-type_HTH_dom"/>
</dbReference>
<dbReference type="PROSITE" id="PS50956">
    <property type="entry name" value="HTH_ASNC_2"/>
    <property type="match status" value="1"/>
</dbReference>
<evidence type="ECO:0000313" key="6">
    <source>
        <dbReference type="Proteomes" id="UP000214747"/>
    </source>
</evidence>
<dbReference type="InterPro" id="IPR019888">
    <property type="entry name" value="Tscrpt_reg_AsnC-like"/>
</dbReference>
<dbReference type="SUPFAM" id="SSF46785">
    <property type="entry name" value="Winged helix' DNA-binding domain"/>
    <property type="match status" value="1"/>
</dbReference>
<dbReference type="PANTHER" id="PTHR30154">
    <property type="entry name" value="LEUCINE-RESPONSIVE REGULATORY PROTEIN"/>
    <property type="match status" value="1"/>
</dbReference>
<dbReference type="InterPro" id="IPR036388">
    <property type="entry name" value="WH-like_DNA-bd_sf"/>
</dbReference>
<dbReference type="Proteomes" id="UP000214747">
    <property type="component" value="Unassembled WGS sequence"/>
</dbReference>
<comment type="caution">
    <text evidence="5">The sequence shown here is derived from an EMBL/GenBank/DDBJ whole genome shotgun (WGS) entry which is preliminary data.</text>
</comment>
<evidence type="ECO:0000259" key="4">
    <source>
        <dbReference type="PROSITE" id="PS50956"/>
    </source>
</evidence>
<evidence type="ECO:0000256" key="1">
    <source>
        <dbReference type="ARBA" id="ARBA00023015"/>
    </source>
</evidence>
<keyword evidence="2" id="KW-0238">DNA-binding</keyword>
<protein>
    <submittedName>
        <fullName evidence="5">AsnC family transcriptional regulator</fullName>
    </submittedName>
</protein>
<sequence length="154" mass="17223">MTRLDQLDDIDRQLLSILQLNAREPVAEIARRLGVARTTVVARIERLEQTGIIGGYTLKLGRDVVDASLQAYVGVTVQPRAGRDVIRRFGRIPEVHQLCAVSGEYDYVAWLRVNTPEQLDKILDQIGEMEGVLKTTTSVVLARKIDRGDAARTR</sequence>
<keyword evidence="3" id="KW-0804">Transcription</keyword>
<dbReference type="SMART" id="SM00344">
    <property type="entry name" value="HTH_ASNC"/>
    <property type="match status" value="1"/>
</dbReference>
<gene>
    <name evidence="5" type="ORF">CEJ45_14640</name>
</gene>
<dbReference type="InterPro" id="IPR019887">
    <property type="entry name" value="Tscrpt_reg_AsnC/Lrp_C"/>
</dbReference>
<evidence type="ECO:0000313" key="5">
    <source>
        <dbReference type="EMBL" id="OWY33867.1"/>
    </source>
</evidence>
<dbReference type="GO" id="GO:0043565">
    <property type="term" value="F:sequence-specific DNA binding"/>
    <property type="evidence" value="ECO:0007669"/>
    <property type="project" value="InterPro"/>
</dbReference>
<dbReference type="InterPro" id="IPR011008">
    <property type="entry name" value="Dimeric_a/b-barrel"/>
</dbReference>
<dbReference type="PANTHER" id="PTHR30154:SF53">
    <property type="entry name" value="HTH-TYPE TRANSCRIPTIONAL REGULATOR LRPC"/>
    <property type="match status" value="1"/>
</dbReference>
<dbReference type="Pfam" id="PF13404">
    <property type="entry name" value="HTH_AsnC-type"/>
    <property type="match status" value="1"/>
</dbReference>
<dbReference type="GO" id="GO:0005829">
    <property type="term" value="C:cytosol"/>
    <property type="evidence" value="ECO:0007669"/>
    <property type="project" value="TreeGrafter"/>
</dbReference>
<dbReference type="Gene3D" id="3.30.70.920">
    <property type="match status" value="1"/>
</dbReference>
<reference evidence="5 6" key="1">
    <citation type="journal article" date="2010" name="Int. J. Syst. Evol. Microbiol.">
        <title>Reclassification of Herbaspirillum putei as a later heterotypic synonym of Herbaspirillum huttiense, with the description of H. huttiense subsp. huttiense subsp. nov. and H. huttiense subsp. putei subsp. nov., comb. nov., and description of Herbaspirillum aquaticum sp. nov.</title>
        <authorList>
            <person name="Dobritsa A.P."/>
            <person name="Reddy M.C."/>
            <person name="Samadpour M."/>
        </authorList>
    </citation>
    <scope>NUCLEOTIDE SEQUENCE [LARGE SCALE GENOMIC DNA]</scope>
    <source>
        <strain evidence="5 6">IEH 4430</strain>
    </source>
</reference>
<accession>A0A225SSS7</accession>
<dbReference type="RefSeq" id="WP_088755819.1">
    <property type="nucleotide sequence ID" value="NZ_JARJFG010000005.1"/>
</dbReference>
<keyword evidence="1" id="KW-0805">Transcription regulation</keyword>
<dbReference type="Gene3D" id="1.10.10.10">
    <property type="entry name" value="Winged helix-like DNA-binding domain superfamily/Winged helix DNA-binding domain"/>
    <property type="match status" value="1"/>
</dbReference>
<evidence type="ECO:0000256" key="3">
    <source>
        <dbReference type="ARBA" id="ARBA00023163"/>
    </source>
</evidence>
<dbReference type="GeneID" id="90162679"/>
<dbReference type="GO" id="GO:0043200">
    <property type="term" value="P:response to amino acid"/>
    <property type="evidence" value="ECO:0007669"/>
    <property type="project" value="TreeGrafter"/>
</dbReference>
<dbReference type="InterPro" id="IPR036390">
    <property type="entry name" value="WH_DNA-bd_sf"/>
</dbReference>
<name>A0A225SSS7_9BURK</name>
<proteinExistence type="predicted"/>
<feature type="domain" description="HTH asnC-type" evidence="4">
    <location>
        <begin position="7"/>
        <end position="76"/>
    </location>
</feature>
<organism evidence="5 6">
    <name type="scientific">Herbaspirillum aquaticum</name>
    <dbReference type="NCBI Taxonomy" id="568783"/>
    <lineage>
        <taxon>Bacteria</taxon>
        <taxon>Pseudomonadati</taxon>
        <taxon>Pseudomonadota</taxon>
        <taxon>Betaproteobacteria</taxon>
        <taxon>Burkholderiales</taxon>
        <taxon>Oxalobacteraceae</taxon>
        <taxon>Herbaspirillum</taxon>
    </lineage>
</organism>
<keyword evidence="6" id="KW-1185">Reference proteome</keyword>
<dbReference type="Pfam" id="PF01037">
    <property type="entry name" value="AsnC_trans_reg"/>
    <property type="match status" value="1"/>
</dbReference>
<dbReference type="AlphaFoldDB" id="A0A225SSS7"/>